<dbReference type="PROSITE" id="PS50089">
    <property type="entry name" value="ZF_RING_2"/>
    <property type="match status" value="1"/>
</dbReference>
<dbReference type="InterPro" id="IPR040909">
    <property type="entry name" value="CHFR_Znf-CRD"/>
</dbReference>
<dbReference type="GO" id="GO:0008270">
    <property type="term" value="F:zinc ion binding"/>
    <property type="evidence" value="ECO:0007669"/>
    <property type="project" value="UniProtKB-KW"/>
</dbReference>
<comment type="subcellular location">
    <subcellularLocation>
        <location evidence="1">Nucleus</location>
        <location evidence="1">PML body</location>
    </subcellularLocation>
</comment>
<evidence type="ECO:0000313" key="12">
    <source>
        <dbReference type="EMBL" id="KAK6529154.1"/>
    </source>
</evidence>
<feature type="compositionally biased region" description="Polar residues" evidence="10">
    <location>
        <begin position="26"/>
        <end position="35"/>
    </location>
</feature>
<evidence type="ECO:0000259" key="11">
    <source>
        <dbReference type="PROSITE" id="PS50089"/>
    </source>
</evidence>
<dbReference type="PANTHER" id="PTHR16079:SF4">
    <property type="entry name" value="E3 UBIQUITIN-PROTEIN LIGASE CHFR"/>
    <property type="match status" value="1"/>
</dbReference>
<keyword evidence="4 9" id="KW-0863">Zinc-finger</keyword>
<evidence type="ECO:0000256" key="4">
    <source>
        <dbReference type="ARBA" id="ARBA00022771"/>
    </source>
</evidence>
<dbReference type="Gene3D" id="3.30.40.10">
    <property type="entry name" value="Zinc/RING finger domain, C3HC4 (zinc finger)"/>
    <property type="match status" value="1"/>
</dbReference>
<feature type="compositionally biased region" description="Low complexity" evidence="10">
    <location>
        <begin position="36"/>
        <end position="54"/>
    </location>
</feature>
<dbReference type="InterPro" id="IPR052256">
    <property type="entry name" value="E3_ubiquitin-ligase_CHFR"/>
</dbReference>
<evidence type="ECO:0000256" key="2">
    <source>
        <dbReference type="ARBA" id="ARBA00022679"/>
    </source>
</evidence>
<evidence type="ECO:0000313" key="13">
    <source>
        <dbReference type="Proteomes" id="UP001365542"/>
    </source>
</evidence>
<dbReference type="PANTHER" id="PTHR16079">
    <property type="entry name" value="UBIQUITIN LIGASE PROTEIN CHFR"/>
    <property type="match status" value="1"/>
</dbReference>
<feature type="compositionally biased region" description="Acidic residues" evidence="10">
    <location>
        <begin position="200"/>
        <end position="220"/>
    </location>
</feature>
<feature type="compositionally biased region" description="Low complexity" evidence="10">
    <location>
        <begin position="10"/>
        <end position="25"/>
    </location>
</feature>
<proteinExistence type="predicted"/>
<keyword evidence="7" id="KW-0539">Nucleus</keyword>
<dbReference type="InterPro" id="IPR017907">
    <property type="entry name" value="Znf_RING_CS"/>
</dbReference>
<feature type="compositionally biased region" description="Basic and acidic residues" evidence="10">
    <location>
        <begin position="532"/>
        <end position="541"/>
    </location>
</feature>
<evidence type="ECO:0000256" key="7">
    <source>
        <dbReference type="ARBA" id="ARBA00023242"/>
    </source>
</evidence>
<dbReference type="Pfam" id="PF00097">
    <property type="entry name" value="zf-C3HC4"/>
    <property type="match status" value="1"/>
</dbReference>
<feature type="region of interest" description="Disordered" evidence="10">
    <location>
        <begin position="1"/>
        <end position="65"/>
    </location>
</feature>
<sequence length="541" mass="59689">MSSSQEFAVPQQPSSSTATTDPSDQNPITVNPDANSQTSQTSRTSQPSQTSIPTPRAPINPFNPLKRQLSDNMEALIAQAKASKTTAGSTAAQAAQSETIYEKLERELTCSICCELFKDPITLLNCLHNFCGSCIVPWSENNGSCPSCRAAIKGCRDAFALKPLIDMLVNEKPELKISEEDLLSFRDAYKPGQKVRFNADDDMSEPEAEYSDDDDDEDEVVDTTAPWEPCPCCTTGENAHPAFTCPEPILEGDRSQTWQRAFKGHILCFACSKPVPYDVTQDALKCAFCASCGEPYCGNLFGPCESDSEFLKSLRDTGLYTPAAQTSFQSWFSNNAFEKDSLTRWIESDTSDHSWESFGKEMRDWLFEKYDNVIPDNSPISIMGATGSPRPITSDSYLCSRCLPQIFHRYLTDFLVSERDRLGWTDTRTKCWYGKNCRTQRHNPDHCARLNHVCEETPQEGRRERQHAPRLAQASYTGSVRTNVVSPTPPAQLHSGSQSSGAGVSLPSISLANEDSTNPIAPDASSASVVPRDTDDPESSH</sequence>
<accession>A0AAV9WZ83</accession>
<dbReference type="EMBL" id="JAVHJO010000014">
    <property type="protein sequence ID" value="KAK6529154.1"/>
    <property type="molecule type" value="Genomic_DNA"/>
</dbReference>
<dbReference type="SUPFAM" id="SSF57850">
    <property type="entry name" value="RING/U-box"/>
    <property type="match status" value="1"/>
</dbReference>
<dbReference type="SMART" id="SM00184">
    <property type="entry name" value="RING"/>
    <property type="match status" value="1"/>
</dbReference>
<dbReference type="GO" id="GO:0016567">
    <property type="term" value="P:protein ubiquitination"/>
    <property type="evidence" value="ECO:0007669"/>
    <property type="project" value="TreeGrafter"/>
</dbReference>
<protein>
    <recommendedName>
        <fullName evidence="11">RING-type domain-containing protein</fullName>
    </recommendedName>
</protein>
<dbReference type="GO" id="GO:0006511">
    <property type="term" value="P:ubiquitin-dependent protein catabolic process"/>
    <property type="evidence" value="ECO:0007669"/>
    <property type="project" value="TreeGrafter"/>
</dbReference>
<keyword evidence="2" id="KW-0808">Transferase</keyword>
<feature type="region of interest" description="Disordered" evidence="10">
    <location>
        <begin position="196"/>
        <end position="220"/>
    </location>
</feature>
<keyword evidence="3" id="KW-0479">Metal-binding</keyword>
<evidence type="ECO:0000256" key="1">
    <source>
        <dbReference type="ARBA" id="ARBA00004322"/>
    </source>
</evidence>
<feature type="compositionally biased region" description="Basic and acidic residues" evidence="10">
    <location>
        <begin position="457"/>
        <end position="467"/>
    </location>
</feature>
<dbReference type="Proteomes" id="UP001365542">
    <property type="component" value="Unassembled WGS sequence"/>
</dbReference>
<reference evidence="12 13" key="1">
    <citation type="submission" date="2019-10" db="EMBL/GenBank/DDBJ databases">
        <authorList>
            <person name="Palmer J.M."/>
        </authorList>
    </citation>
    <scope>NUCLEOTIDE SEQUENCE [LARGE SCALE GENOMIC DNA]</scope>
    <source>
        <strain evidence="12 13">TWF694</strain>
    </source>
</reference>
<comment type="caution">
    <text evidence="12">The sequence shown here is derived from an EMBL/GenBank/DDBJ whole genome shotgun (WGS) entry which is preliminary data.</text>
</comment>
<dbReference type="InterPro" id="IPR013083">
    <property type="entry name" value="Znf_RING/FYVE/PHD"/>
</dbReference>
<dbReference type="PROSITE" id="PS00518">
    <property type="entry name" value="ZF_RING_1"/>
    <property type="match status" value="1"/>
</dbReference>
<organism evidence="12 13">
    <name type="scientific">Orbilia ellipsospora</name>
    <dbReference type="NCBI Taxonomy" id="2528407"/>
    <lineage>
        <taxon>Eukaryota</taxon>
        <taxon>Fungi</taxon>
        <taxon>Dikarya</taxon>
        <taxon>Ascomycota</taxon>
        <taxon>Pezizomycotina</taxon>
        <taxon>Orbiliomycetes</taxon>
        <taxon>Orbiliales</taxon>
        <taxon>Orbiliaceae</taxon>
        <taxon>Orbilia</taxon>
    </lineage>
</organism>
<keyword evidence="13" id="KW-1185">Reference proteome</keyword>
<evidence type="ECO:0000256" key="5">
    <source>
        <dbReference type="ARBA" id="ARBA00022786"/>
    </source>
</evidence>
<dbReference type="InterPro" id="IPR001841">
    <property type="entry name" value="Znf_RING"/>
</dbReference>
<keyword evidence="5" id="KW-0833">Ubl conjugation pathway</keyword>
<name>A0AAV9WZ83_9PEZI</name>
<feature type="compositionally biased region" description="Polar residues" evidence="10">
    <location>
        <begin position="474"/>
        <end position="486"/>
    </location>
</feature>
<dbReference type="GO" id="GO:0004842">
    <property type="term" value="F:ubiquitin-protein transferase activity"/>
    <property type="evidence" value="ECO:0007669"/>
    <property type="project" value="TreeGrafter"/>
</dbReference>
<evidence type="ECO:0000256" key="9">
    <source>
        <dbReference type="PROSITE-ProRule" id="PRU00175"/>
    </source>
</evidence>
<feature type="region of interest" description="Disordered" evidence="10">
    <location>
        <begin position="457"/>
        <end position="541"/>
    </location>
</feature>
<dbReference type="GO" id="GO:0005634">
    <property type="term" value="C:nucleus"/>
    <property type="evidence" value="ECO:0007669"/>
    <property type="project" value="TreeGrafter"/>
</dbReference>
<evidence type="ECO:0000256" key="3">
    <source>
        <dbReference type="ARBA" id="ARBA00022723"/>
    </source>
</evidence>
<feature type="domain" description="RING-type" evidence="11">
    <location>
        <begin position="110"/>
        <end position="149"/>
    </location>
</feature>
<dbReference type="InterPro" id="IPR018957">
    <property type="entry name" value="Znf_C3HC4_RING-type"/>
</dbReference>
<feature type="compositionally biased region" description="Polar residues" evidence="10">
    <location>
        <begin position="494"/>
        <end position="519"/>
    </location>
</feature>
<keyword evidence="8" id="KW-0131">Cell cycle</keyword>
<keyword evidence="6" id="KW-0862">Zinc</keyword>
<gene>
    <name evidence="12" type="ORF">TWF694_004366</name>
</gene>
<evidence type="ECO:0000256" key="8">
    <source>
        <dbReference type="ARBA" id="ARBA00023306"/>
    </source>
</evidence>
<dbReference type="AlphaFoldDB" id="A0AAV9WZ83"/>
<evidence type="ECO:0000256" key="10">
    <source>
        <dbReference type="SAM" id="MobiDB-lite"/>
    </source>
</evidence>
<dbReference type="Pfam" id="PF17979">
    <property type="entry name" value="zf-CRD"/>
    <property type="match status" value="1"/>
</dbReference>
<evidence type="ECO:0000256" key="6">
    <source>
        <dbReference type="ARBA" id="ARBA00022833"/>
    </source>
</evidence>